<reference evidence="2" key="1">
    <citation type="submission" date="2023-03" db="EMBL/GenBank/DDBJ databases">
        <title>Massive genome expansion in bonnet fungi (Mycena s.s.) driven by repeated elements and novel gene families across ecological guilds.</title>
        <authorList>
            <consortium name="Lawrence Berkeley National Laboratory"/>
            <person name="Harder C.B."/>
            <person name="Miyauchi S."/>
            <person name="Viragh M."/>
            <person name="Kuo A."/>
            <person name="Thoen E."/>
            <person name="Andreopoulos B."/>
            <person name="Lu D."/>
            <person name="Skrede I."/>
            <person name="Drula E."/>
            <person name="Henrissat B."/>
            <person name="Morin E."/>
            <person name="Kohler A."/>
            <person name="Barry K."/>
            <person name="LaButti K."/>
            <person name="Morin E."/>
            <person name="Salamov A."/>
            <person name="Lipzen A."/>
            <person name="Mereny Z."/>
            <person name="Hegedus B."/>
            <person name="Baldrian P."/>
            <person name="Stursova M."/>
            <person name="Weitz H."/>
            <person name="Taylor A."/>
            <person name="Grigoriev I.V."/>
            <person name="Nagy L.G."/>
            <person name="Martin F."/>
            <person name="Kauserud H."/>
        </authorList>
    </citation>
    <scope>NUCLEOTIDE SEQUENCE</scope>
    <source>
        <strain evidence="2">CBHHK067</strain>
    </source>
</reference>
<protein>
    <submittedName>
        <fullName evidence="2">Uncharacterized protein</fullName>
    </submittedName>
</protein>
<sequence>MAISIAVYTEHNFALQPRRADVSNTLTNKRNGTKNKTRLVRAAVRGEVLGVVVGERVPLEEVVLAGEDVAREGAREDGAQLGNAREDVGVAVACAAARRAGAAGGSGGRGSCETFTNRAEGGSDGGSRHTPMVEFGGGPSAATKAAGTPCGNAADKGKGRALISDESSEDEVQLLPSRRSRPAASRVACSPGPPPTNRELRAPYSTASPDLVTARERVAYYQMIPVPEKTNFTIDDLVGEVGDLENLKQKSLQCQSDVSTIRRYRNPGI</sequence>
<comment type="caution">
    <text evidence="2">The sequence shown here is derived from an EMBL/GenBank/DDBJ whole genome shotgun (WGS) entry which is preliminary data.</text>
</comment>
<name>A0AAD7CSD2_MYCRO</name>
<keyword evidence="3" id="KW-1185">Reference proteome</keyword>
<organism evidence="2 3">
    <name type="scientific">Mycena rosella</name>
    <name type="common">Pink bonnet</name>
    <name type="synonym">Agaricus rosellus</name>
    <dbReference type="NCBI Taxonomy" id="1033263"/>
    <lineage>
        <taxon>Eukaryota</taxon>
        <taxon>Fungi</taxon>
        <taxon>Dikarya</taxon>
        <taxon>Basidiomycota</taxon>
        <taxon>Agaricomycotina</taxon>
        <taxon>Agaricomycetes</taxon>
        <taxon>Agaricomycetidae</taxon>
        <taxon>Agaricales</taxon>
        <taxon>Marasmiineae</taxon>
        <taxon>Mycenaceae</taxon>
        <taxon>Mycena</taxon>
    </lineage>
</organism>
<dbReference type="EMBL" id="JARKIE010000289">
    <property type="protein sequence ID" value="KAJ7657505.1"/>
    <property type="molecule type" value="Genomic_DNA"/>
</dbReference>
<evidence type="ECO:0000313" key="2">
    <source>
        <dbReference type="EMBL" id="KAJ7657505.1"/>
    </source>
</evidence>
<evidence type="ECO:0000313" key="3">
    <source>
        <dbReference type="Proteomes" id="UP001221757"/>
    </source>
</evidence>
<gene>
    <name evidence="2" type="ORF">B0H17DRAFT_1145882</name>
</gene>
<evidence type="ECO:0000256" key="1">
    <source>
        <dbReference type="SAM" id="MobiDB-lite"/>
    </source>
</evidence>
<feature type="region of interest" description="Disordered" evidence="1">
    <location>
        <begin position="141"/>
        <end position="203"/>
    </location>
</feature>
<dbReference type="Proteomes" id="UP001221757">
    <property type="component" value="Unassembled WGS sequence"/>
</dbReference>
<accession>A0AAD7CSD2</accession>
<dbReference type="AlphaFoldDB" id="A0AAD7CSD2"/>
<proteinExistence type="predicted"/>